<feature type="domain" description="SDH C-terminal" evidence="4">
    <location>
        <begin position="238"/>
        <end position="267"/>
    </location>
</feature>
<proteinExistence type="predicted"/>
<dbReference type="GO" id="GO:0009073">
    <property type="term" value="P:aromatic amino acid family biosynthetic process"/>
    <property type="evidence" value="ECO:0007669"/>
    <property type="project" value="UniProtKB-KW"/>
</dbReference>
<dbReference type="EMBL" id="BJNG01000005">
    <property type="protein sequence ID" value="GEC18269.1"/>
    <property type="molecule type" value="Genomic_DNA"/>
</dbReference>
<dbReference type="SUPFAM" id="SSF51735">
    <property type="entry name" value="NAD(P)-binding Rossmann-fold domains"/>
    <property type="match status" value="1"/>
</dbReference>
<comment type="pathway">
    <text evidence="1">Metabolic intermediate biosynthesis; chorismate biosynthesis; chorismate from D-erythrose 4-phosphate and phosphoenolpyruvate: step 4/7.</text>
</comment>
<gene>
    <name evidence="5" type="primary">aroE</name>
    <name evidence="5" type="ORF">PHY01_05520</name>
</gene>
<dbReference type="GO" id="GO:0050661">
    <property type="term" value="F:NADP binding"/>
    <property type="evidence" value="ECO:0007669"/>
    <property type="project" value="TreeGrafter"/>
</dbReference>
<dbReference type="Gene3D" id="3.40.50.10860">
    <property type="entry name" value="Leucine Dehydrogenase, chain A, domain 1"/>
    <property type="match status" value="1"/>
</dbReference>
<evidence type="ECO:0000256" key="1">
    <source>
        <dbReference type="ARBA" id="ARBA00004871"/>
    </source>
</evidence>
<keyword evidence="6" id="KW-1185">Reference proteome</keyword>
<dbReference type="InterPro" id="IPR022893">
    <property type="entry name" value="Shikimate_DH_fam"/>
</dbReference>
<dbReference type="InterPro" id="IPR013708">
    <property type="entry name" value="Shikimate_DH-bd_N"/>
</dbReference>
<dbReference type="Pfam" id="PF08501">
    <property type="entry name" value="Shikimate_dh_N"/>
    <property type="match status" value="1"/>
</dbReference>
<evidence type="ECO:0000256" key="2">
    <source>
        <dbReference type="ARBA" id="ARBA00023141"/>
    </source>
</evidence>
<dbReference type="NCBIfam" id="NF001311">
    <property type="entry name" value="PRK00258.1-3"/>
    <property type="match status" value="1"/>
</dbReference>
<evidence type="ECO:0000259" key="4">
    <source>
        <dbReference type="Pfam" id="PF18317"/>
    </source>
</evidence>
<keyword evidence="2" id="KW-0057">Aromatic amino acid biosynthesis</keyword>
<dbReference type="SUPFAM" id="SSF53223">
    <property type="entry name" value="Aminoacid dehydrogenase-like, N-terminal domain"/>
    <property type="match status" value="1"/>
</dbReference>
<dbReference type="PANTHER" id="PTHR21089">
    <property type="entry name" value="SHIKIMATE DEHYDROGENASE"/>
    <property type="match status" value="1"/>
</dbReference>
<reference evidence="5 6" key="1">
    <citation type="submission" date="2019-06" db="EMBL/GenBank/DDBJ databases">
        <title>Whole genome shotgun sequence of Pseudonocardia hydrocarbonoxydans NBRC 14498.</title>
        <authorList>
            <person name="Hosoyama A."/>
            <person name="Uohara A."/>
            <person name="Ohji S."/>
            <person name="Ichikawa N."/>
        </authorList>
    </citation>
    <scope>NUCLEOTIDE SEQUENCE [LARGE SCALE GENOMIC DNA]</scope>
    <source>
        <strain evidence="5 6">NBRC 14498</strain>
    </source>
</reference>
<dbReference type="GO" id="GO:0019632">
    <property type="term" value="P:shikimate metabolic process"/>
    <property type="evidence" value="ECO:0007669"/>
    <property type="project" value="TreeGrafter"/>
</dbReference>
<dbReference type="CDD" id="cd01065">
    <property type="entry name" value="NAD_bind_Shikimate_DH"/>
    <property type="match status" value="1"/>
</dbReference>
<accession>A0A4Y3WK35</accession>
<protein>
    <submittedName>
        <fullName evidence="5">Shikimate 5-dehydrogenase</fullName>
    </submittedName>
</protein>
<dbReference type="Proteomes" id="UP000320338">
    <property type="component" value="Unassembled WGS sequence"/>
</dbReference>
<feature type="domain" description="Shikimate dehydrogenase substrate binding N-terminal" evidence="3">
    <location>
        <begin position="13"/>
        <end position="95"/>
    </location>
</feature>
<dbReference type="InterPro" id="IPR036291">
    <property type="entry name" value="NAD(P)-bd_dom_sf"/>
</dbReference>
<evidence type="ECO:0000313" key="6">
    <source>
        <dbReference type="Proteomes" id="UP000320338"/>
    </source>
</evidence>
<name>A0A4Y3WK35_9PSEU</name>
<dbReference type="Gene3D" id="3.40.50.720">
    <property type="entry name" value="NAD(P)-binding Rossmann-like Domain"/>
    <property type="match status" value="1"/>
</dbReference>
<keyword evidence="2" id="KW-0028">Amino-acid biosynthesis</keyword>
<organism evidence="5 6">
    <name type="scientific">Pseudonocardia hydrocarbonoxydans</name>
    <dbReference type="NCBI Taxonomy" id="76726"/>
    <lineage>
        <taxon>Bacteria</taxon>
        <taxon>Bacillati</taxon>
        <taxon>Actinomycetota</taxon>
        <taxon>Actinomycetes</taxon>
        <taxon>Pseudonocardiales</taxon>
        <taxon>Pseudonocardiaceae</taxon>
        <taxon>Pseudonocardia</taxon>
    </lineage>
</organism>
<dbReference type="AlphaFoldDB" id="A0A4Y3WK35"/>
<dbReference type="Pfam" id="PF18317">
    <property type="entry name" value="SDH_C"/>
    <property type="match status" value="1"/>
</dbReference>
<comment type="caution">
    <text evidence="5">The sequence shown here is derived from an EMBL/GenBank/DDBJ whole genome shotgun (WGS) entry which is preliminary data.</text>
</comment>
<evidence type="ECO:0000313" key="5">
    <source>
        <dbReference type="EMBL" id="GEC18269.1"/>
    </source>
</evidence>
<dbReference type="GO" id="GO:0009423">
    <property type="term" value="P:chorismate biosynthetic process"/>
    <property type="evidence" value="ECO:0007669"/>
    <property type="project" value="TreeGrafter"/>
</dbReference>
<sequence>MSDMPLDGRRAAVLGSPVAHSLSPVLHTAAYAALGLHSWRYDRHECAEDALAGFVDGLGPEWAGLSLTMPLKRVALDVADAVSPLAAATGAANTLVFRDGGRFADNTDVAGIVAALGPVTGRAVVLGAGGTAQAALAALREAGIGEVTVLVRSAARAGELRAAARRLGVDPVVDEALADPARAAAVLERADVVVSTLPGGAADDLRGAAGTVLDVVYAPWPTAFAAAAAAAGARVVSGLEMLLHQAVAQVELMTGRPGPVDAMRAALDDAVAARAS</sequence>
<dbReference type="PANTHER" id="PTHR21089:SF1">
    <property type="entry name" value="BIFUNCTIONAL 3-DEHYDROQUINATE DEHYDRATASE_SHIKIMATE DEHYDROGENASE, CHLOROPLASTIC"/>
    <property type="match status" value="1"/>
</dbReference>
<dbReference type="GO" id="GO:0004764">
    <property type="term" value="F:shikimate 3-dehydrogenase (NADP+) activity"/>
    <property type="evidence" value="ECO:0007669"/>
    <property type="project" value="InterPro"/>
</dbReference>
<dbReference type="GO" id="GO:0005829">
    <property type="term" value="C:cytosol"/>
    <property type="evidence" value="ECO:0007669"/>
    <property type="project" value="TreeGrafter"/>
</dbReference>
<evidence type="ECO:0000259" key="3">
    <source>
        <dbReference type="Pfam" id="PF08501"/>
    </source>
</evidence>
<dbReference type="InterPro" id="IPR041121">
    <property type="entry name" value="SDH_C"/>
</dbReference>
<dbReference type="InterPro" id="IPR046346">
    <property type="entry name" value="Aminoacid_DH-like_N_sf"/>
</dbReference>